<dbReference type="OrthoDB" id="654211at2759"/>
<dbReference type="PROSITE" id="PS00028">
    <property type="entry name" value="ZINC_FINGER_C2H2_1"/>
    <property type="match status" value="1"/>
</dbReference>
<name>A0A420Y276_9PEZI</name>
<gene>
    <name evidence="3" type="ORF">DL546_000804</name>
</gene>
<reference evidence="3 4" key="1">
    <citation type="submission" date="2018-08" db="EMBL/GenBank/DDBJ databases">
        <title>Draft genome of the lignicolous fungus Coniochaeta pulveracea.</title>
        <authorList>
            <person name="Borstlap C.J."/>
            <person name="De Witt R.N."/>
            <person name="Botha A."/>
            <person name="Volschenk H."/>
        </authorList>
    </citation>
    <scope>NUCLEOTIDE SEQUENCE [LARGE SCALE GENOMIC DNA]</scope>
    <source>
        <strain evidence="3 4">CAB683</strain>
    </source>
</reference>
<organism evidence="3 4">
    <name type="scientific">Coniochaeta pulveracea</name>
    <dbReference type="NCBI Taxonomy" id="177199"/>
    <lineage>
        <taxon>Eukaryota</taxon>
        <taxon>Fungi</taxon>
        <taxon>Dikarya</taxon>
        <taxon>Ascomycota</taxon>
        <taxon>Pezizomycotina</taxon>
        <taxon>Sordariomycetes</taxon>
        <taxon>Sordariomycetidae</taxon>
        <taxon>Coniochaetales</taxon>
        <taxon>Coniochaetaceae</taxon>
        <taxon>Coniochaeta</taxon>
    </lineage>
</organism>
<comment type="caution">
    <text evidence="3">The sequence shown here is derived from an EMBL/GenBank/DDBJ whole genome shotgun (WGS) entry which is preliminary data.</text>
</comment>
<accession>A0A420Y276</accession>
<dbReference type="Proteomes" id="UP000275385">
    <property type="component" value="Unassembled WGS sequence"/>
</dbReference>
<feature type="domain" description="C2H2-type" evidence="2">
    <location>
        <begin position="26"/>
        <end position="46"/>
    </location>
</feature>
<keyword evidence="4" id="KW-1185">Reference proteome</keyword>
<sequence>MHGCRRCVHTTSSQQPVSTGARGYGCGVCARYLSSEDAYIEHVGAHWEAGKTPSDWYYSRVIYGLLRRPGVDEAWNQLLRTKYVDPIRFPVFVWNRLAVGEGTASNAFGASLQEALEMLHEIPGLKAADVAAGAHTMAIRTPREHAMSCQDMFIDRQELQQPSQQPSLGVSSGFATPTMQTQFTGFPHHPQQQTPSSVASLDVTSPNFVISPSTSVYQQDSQHQGQPHGEWIGMVPGYAGTGRLGMGMAPGF</sequence>
<protein>
    <recommendedName>
        <fullName evidence="2">C2H2-type domain-containing protein</fullName>
    </recommendedName>
</protein>
<evidence type="ECO:0000259" key="2">
    <source>
        <dbReference type="PROSITE" id="PS00028"/>
    </source>
</evidence>
<feature type="region of interest" description="Disordered" evidence="1">
    <location>
        <begin position="179"/>
        <end position="199"/>
    </location>
</feature>
<dbReference type="InterPro" id="IPR013087">
    <property type="entry name" value="Znf_C2H2_type"/>
</dbReference>
<evidence type="ECO:0000313" key="3">
    <source>
        <dbReference type="EMBL" id="RKU41972.1"/>
    </source>
</evidence>
<dbReference type="EMBL" id="QVQW01000063">
    <property type="protein sequence ID" value="RKU41972.1"/>
    <property type="molecule type" value="Genomic_DNA"/>
</dbReference>
<dbReference type="STRING" id="177199.A0A420Y276"/>
<proteinExistence type="predicted"/>
<dbReference type="AlphaFoldDB" id="A0A420Y276"/>
<evidence type="ECO:0000313" key="4">
    <source>
        <dbReference type="Proteomes" id="UP000275385"/>
    </source>
</evidence>
<evidence type="ECO:0000256" key="1">
    <source>
        <dbReference type="SAM" id="MobiDB-lite"/>
    </source>
</evidence>